<comment type="caution">
    <text evidence="4">The sequence shown here is derived from an EMBL/GenBank/DDBJ whole genome shotgun (WGS) entry which is preliminary data.</text>
</comment>
<feature type="domain" description="Amidohydrolase-related" evidence="3">
    <location>
        <begin position="80"/>
        <end position="441"/>
    </location>
</feature>
<keyword evidence="4" id="KW-0378">Hydrolase</keyword>
<evidence type="ECO:0000256" key="2">
    <source>
        <dbReference type="SAM" id="SignalP"/>
    </source>
</evidence>
<feature type="signal peptide" evidence="2">
    <location>
        <begin position="1"/>
        <end position="25"/>
    </location>
</feature>
<keyword evidence="5" id="KW-1185">Reference proteome</keyword>
<feature type="compositionally biased region" description="Basic and acidic residues" evidence="1">
    <location>
        <begin position="169"/>
        <end position="179"/>
    </location>
</feature>
<dbReference type="SUPFAM" id="SSF51338">
    <property type="entry name" value="Composite domain of metallo-dependent hydrolases"/>
    <property type="match status" value="1"/>
</dbReference>
<dbReference type="PANTHER" id="PTHR43135:SF3">
    <property type="entry name" value="ALPHA-D-RIBOSE 1-METHYLPHOSPHONATE 5-TRIPHOSPHATE DIPHOSPHATASE"/>
    <property type="match status" value="1"/>
</dbReference>
<protein>
    <submittedName>
        <fullName evidence="4">Amidohydrolase family protein</fullName>
    </submittedName>
</protein>
<dbReference type="SUPFAM" id="SSF51556">
    <property type="entry name" value="Metallo-dependent hydrolases"/>
    <property type="match status" value="1"/>
</dbReference>
<dbReference type="Proteomes" id="UP000297737">
    <property type="component" value="Unassembled WGS sequence"/>
</dbReference>
<evidence type="ECO:0000313" key="4">
    <source>
        <dbReference type="EMBL" id="TFU05859.1"/>
    </source>
</evidence>
<proteinExistence type="predicted"/>
<evidence type="ECO:0000256" key="1">
    <source>
        <dbReference type="SAM" id="MobiDB-lite"/>
    </source>
</evidence>
<sequence>MGLATMANRIARAVVAALLSTPALAQTSPETLFTNVRVFDGSGAPLTAPTAVLVRGNTIAAIGASATSKTATVIDGHGRTLMPGLIDNHVHITMGASSQADLVDPRVTPEMLQARGQAEAEAMLLRGFTAVRDMGGPIFAIKATIDSGKSVGPRIWPSGAMVSQTSGHGDGRLPNERSRRWGGEVSRGELLGAYYIADGRAEVLTAVREDLRAGASQIKVMAGGGAASAYDPLDVAQYTFDELRAAVEAADDWNTYVTVHAYTPKAVRRAVDAGVKCIEHGQLLDEATVELLAEKGIWLSLQVLDPAPPTAPESTRAKKLQVVDGTDAAYRWAKQYHVKLAWGTDFLFNVKQNVNQGKDITKLAKWFTPPEILKMVTHDNAELLAMSGPRTPYAGKLGVVETGALADLILVDGDPTHDINLVADPAKTFVVIMKDGKIYKNITTGGVNSAR</sequence>
<dbReference type="Gene3D" id="3.20.20.140">
    <property type="entry name" value="Metal-dependent hydrolases"/>
    <property type="match status" value="1"/>
</dbReference>
<reference evidence="4 5" key="1">
    <citation type="submission" date="2019-02" db="EMBL/GenBank/DDBJ databases">
        <title>Polymorphobacter sp. isolated from the lake at the Tibet of China.</title>
        <authorList>
            <person name="Li A."/>
        </authorList>
    </citation>
    <scope>NUCLEOTIDE SEQUENCE [LARGE SCALE GENOMIC DNA]</scope>
    <source>
        <strain evidence="4 5">DJ1R-1</strain>
    </source>
</reference>
<dbReference type="InterPro" id="IPR057744">
    <property type="entry name" value="OTAase-like"/>
</dbReference>
<dbReference type="GO" id="GO:0016810">
    <property type="term" value="F:hydrolase activity, acting on carbon-nitrogen (but not peptide) bonds"/>
    <property type="evidence" value="ECO:0007669"/>
    <property type="project" value="InterPro"/>
</dbReference>
<feature type="chain" id="PRO_5021288776" evidence="2">
    <location>
        <begin position="26"/>
        <end position="451"/>
    </location>
</feature>
<dbReference type="Gene3D" id="2.30.40.10">
    <property type="entry name" value="Urease, subunit C, domain 1"/>
    <property type="match status" value="1"/>
</dbReference>
<evidence type="ECO:0000259" key="3">
    <source>
        <dbReference type="Pfam" id="PF01979"/>
    </source>
</evidence>
<feature type="region of interest" description="Disordered" evidence="1">
    <location>
        <begin position="159"/>
        <end position="179"/>
    </location>
</feature>
<dbReference type="AlphaFoldDB" id="A0A4Y9ERQ8"/>
<evidence type="ECO:0000313" key="5">
    <source>
        <dbReference type="Proteomes" id="UP000297737"/>
    </source>
</evidence>
<keyword evidence="2" id="KW-0732">Signal</keyword>
<dbReference type="EMBL" id="SIHO01000001">
    <property type="protein sequence ID" value="TFU05859.1"/>
    <property type="molecule type" value="Genomic_DNA"/>
</dbReference>
<dbReference type="PANTHER" id="PTHR43135">
    <property type="entry name" value="ALPHA-D-RIBOSE 1-METHYLPHOSPHONATE 5-TRIPHOSPHATE DIPHOSPHATASE"/>
    <property type="match status" value="1"/>
</dbReference>
<dbReference type="InterPro" id="IPR032466">
    <property type="entry name" value="Metal_Hydrolase"/>
</dbReference>
<gene>
    <name evidence="4" type="ORF">EUV02_02205</name>
</gene>
<dbReference type="OrthoDB" id="9782972at2"/>
<dbReference type="Pfam" id="PF01979">
    <property type="entry name" value="Amidohydro_1"/>
    <property type="match status" value="1"/>
</dbReference>
<accession>A0A4Y9ERQ8</accession>
<organism evidence="4 5">
    <name type="scientific">Glacieibacterium arshaanense</name>
    <dbReference type="NCBI Taxonomy" id="2511025"/>
    <lineage>
        <taxon>Bacteria</taxon>
        <taxon>Pseudomonadati</taxon>
        <taxon>Pseudomonadota</taxon>
        <taxon>Alphaproteobacteria</taxon>
        <taxon>Sphingomonadales</taxon>
        <taxon>Sphingosinicellaceae</taxon>
        <taxon>Glacieibacterium</taxon>
    </lineage>
</organism>
<dbReference type="InterPro" id="IPR011059">
    <property type="entry name" value="Metal-dep_hydrolase_composite"/>
</dbReference>
<dbReference type="InterPro" id="IPR006680">
    <property type="entry name" value="Amidohydro-rel"/>
</dbReference>
<name>A0A4Y9ERQ8_9SPHN</name>
<dbReference type="InterPro" id="IPR051781">
    <property type="entry name" value="Metallo-dep_Hydrolase"/>
</dbReference>
<dbReference type="CDD" id="cd01299">
    <property type="entry name" value="Met_dep_hydrolase_A"/>
    <property type="match status" value="1"/>
</dbReference>